<feature type="region of interest" description="Disordered" evidence="1">
    <location>
        <begin position="261"/>
        <end position="301"/>
    </location>
</feature>
<dbReference type="Gene3D" id="3.90.226.10">
    <property type="entry name" value="2-enoyl-CoA Hydratase, Chain A, domain 1"/>
    <property type="match status" value="1"/>
</dbReference>
<dbReference type="GO" id="GO:0007165">
    <property type="term" value="P:signal transduction"/>
    <property type="evidence" value="ECO:0007669"/>
    <property type="project" value="TreeGrafter"/>
</dbReference>
<dbReference type="EMBL" id="QVIG01000001">
    <property type="protein sequence ID" value="RGD57746.1"/>
    <property type="molecule type" value="Genomic_DNA"/>
</dbReference>
<dbReference type="SUPFAM" id="SSF52096">
    <property type="entry name" value="ClpP/crotonase"/>
    <property type="match status" value="1"/>
</dbReference>
<evidence type="ECO:0000256" key="1">
    <source>
        <dbReference type="SAM" id="MobiDB-lite"/>
    </source>
</evidence>
<dbReference type="RefSeq" id="WP_117486488.1">
    <property type="nucleotide sequence ID" value="NZ_QVIG01000001.1"/>
</dbReference>
<dbReference type="GO" id="GO:0004175">
    <property type="term" value="F:endopeptidase activity"/>
    <property type="evidence" value="ECO:0007669"/>
    <property type="project" value="TreeGrafter"/>
</dbReference>
<dbReference type="GO" id="GO:0006508">
    <property type="term" value="P:proteolysis"/>
    <property type="evidence" value="ECO:0007669"/>
    <property type="project" value="InterPro"/>
</dbReference>
<dbReference type="PANTHER" id="PTHR32060:SF30">
    <property type="entry name" value="CARBOXY-TERMINAL PROCESSING PROTEASE CTPA"/>
    <property type="match status" value="1"/>
</dbReference>
<dbReference type="InterPro" id="IPR029045">
    <property type="entry name" value="ClpP/crotonase-like_dom_sf"/>
</dbReference>
<comment type="caution">
    <text evidence="3">The sequence shown here is derived from an EMBL/GenBank/DDBJ whole genome shotgun (WGS) entry which is preliminary data.</text>
</comment>
<evidence type="ECO:0000259" key="2">
    <source>
        <dbReference type="Pfam" id="PF03572"/>
    </source>
</evidence>
<organism evidence="3 4">
    <name type="scientific">Kitasatospora xanthocidica</name>
    <dbReference type="NCBI Taxonomy" id="83382"/>
    <lineage>
        <taxon>Bacteria</taxon>
        <taxon>Bacillati</taxon>
        <taxon>Actinomycetota</taxon>
        <taxon>Actinomycetes</taxon>
        <taxon>Kitasatosporales</taxon>
        <taxon>Streptomycetaceae</taxon>
        <taxon>Kitasatospora</taxon>
    </lineage>
</organism>
<sequence length="301" mass="30373">MSAQAHGYLSEALDLLQRESLNTATVDWPKLRGEAFARAAGARTAADTHRAVGGAVAALGDGHSRFYPPGEAAAVDADPATVDAPTVEQLPGGIARLNLPAVNGSERTYAEYAARGRAAVAGASACGWVVDLRRESGGGMWAPLAVAAPLLGDGPVGAFVTADGTRSVWSVRGGVPFLDGSPQAEPPGDGADAWPSAPVAVLTGPGTGSAGEAVAIAFIGRPDTRSFGARTYGVPTGNAVHRLSDGAVVLLTGAAEADRTGRIHAGPIEPDEPVDTRKEGDPSLAAATGWLGRQASCRSTP</sequence>
<evidence type="ECO:0000313" key="3">
    <source>
        <dbReference type="EMBL" id="RGD57746.1"/>
    </source>
</evidence>
<keyword evidence="4" id="KW-1185">Reference proteome</keyword>
<dbReference type="Proteomes" id="UP000263377">
    <property type="component" value="Unassembled WGS sequence"/>
</dbReference>
<dbReference type="GO" id="GO:0008236">
    <property type="term" value="F:serine-type peptidase activity"/>
    <property type="evidence" value="ECO:0007669"/>
    <property type="project" value="InterPro"/>
</dbReference>
<dbReference type="Gene3D" id="3.30.750.44">
    <property type="match status" value="1"/>
</dbReference>
<dbReference type="PANTHER" id="PTHR32060">
    <property type="entry name" value="TAIL-SPECIFIC PROTEASE"/>
    <property type="match status" value="1"/>
</dbReference>
<dbReference type="Pfam" id="PF03572">
    <property type="entry name" value="Peptidase_S41"/>
    <property type="match status" value="1"/>
</dbReference>
<gene>
    <name evidence="3" type="ORF">DR950_08055</name>
</gene>
<dbReference type="InterPro" id="IPR005151">
    <property type="entry name" value="Tail-specific_protease"/>
</dbReference>
<evidence type="ECO:0000313" key="4">
    <source>
        <dbReference type="Proteomes" id="UP000263377"/>
    </source>
</evidence>
<name>A0A372ZPG1_9ACTN</name>
<dbReference type="AlphaFoldDB" id="A0A372ZPG1"/>
<accession>A0A372ZPG1</accession>
<proteinExistence type="predicted"/>
<protein>
    <submittedName>
        <fullName evidence="3">Peptidase S41</fullName>
    </submittedName>
</protein>
<feature type="domain" description="Tail specific protease" evidence="2">
    <location>
        <begin position="119"/>
        <end position="273"/>
    </location>
</feature>
<reference evidence="3 4" key="1">
    <citation type="submission" date="2018-08" db="EMBL/GenBank/DDBJ databases">
        <title>Diversity &amp; Physiological Properties of Lignin-Decomposing Actinobacteria from Soil.</title>
        <authorList>
            <person name="Roh S.G."/>
            <person name="Kim S.B."/>
        </authorList>
    </citation>
    <scope>NUCLEOTIDE SEQUENCE [LARGE SCALE GENOMIC DNA]</scope>
    <source>
        <strain evidence="3 4">MMS17-GH009</strain>
    </source>
</reference>
<dbReference type="GO" id="GO:0030288">
    <property type="term" value="C:outer membrane-bounded periplasmic space"/>
    <property type="evidence" value="ECO:0007669"/>
    <property type="project" value="TreeGrafter"/>
</dbReference>